<protein>
    <recommendedName>
        <fullName evidence="3">HD domain-containing protein</fullName>
    </recommendedName>
</protein>
<accession>A0ABY2RJ83</accession>
<comment type="caution">
    <text evidence="1">The sequence shown here is derived from an EMBL/GenBank/DDBJ whole genome shotgun (WGS) entry which is preliminary data.</text>
</comment>
<dbReference type="Proteomes" id="UP000305109">
    <property type="component" value="Unassembled WGS sequence"/>
</dbReference>
<organism evidence="1 2">
    <name type="scientific">Rhodococcus oryzae</name>
    <dbReference type="NCBI Taxonomy" id="2571143"/>
    <lineage>
        <taxon>Bacteria</taxon>
        <taxon>Bacillati</taxon>
        <taxon>Actinomycetota</taxon>
        <taxon>Actinomycetes</taxon>
        <taxon>Mycobacteriales</taxon>
        <taxon>Nocardiaceae</taxon>
        <taxon>Rhodococcus</taxon>
    </lineage>
</organism>
<dbReference type="EMBL" id="SUMD01000009">
    <property type="protein sequence ID" value="TJZ75911.1"/>
    <property type="molecule type" value="Genomic_DNA"/>
</dbReference>
<dbReference type="RefSeq" id="WP_136911061.1">
    <property type="nucleotide sequence ID" value="NZ_SUMD01000009.1"/>
</dbReference>
<name>A0ABY2RJ83_9NOCA</name>
<gene>
    <name evidence="1" type="ORF">FCG67_17945</name>
</gene>
<dbReference type="Gene3D" id="1.10.3210.10">
    <property type="entry name" value="Hypothetical protein af1432"/>
    <property type="match status" value="1"/>
</dbReference>
<keyword evidence="2" id="KW-1185">Reference proteome</keyword>
<evidence type="ECO:0000313" key="2">
    <source>
        <dbReference type="Proteomes" id="UP000305109"/>
    </source>
</evidence>
<proteinExistence type="predicted"/>
<evidence type="ECO:0000313" key="1">
    <source>
        <dbReference type="EMBL" id="TJZ75911.1"/>
    </source>
</evidence>
<evidence type="ECO:0008006" key="3">
    <source>
        <dbReference type="Google" id="ProtNLM"/>
    </source>
</evidence>
<sequence>MDPIDLDSLFKPWNRTLGKDRTAYRNHVERVLRLCTTLAGGELPDPVAFRVAAVYHDLGIWSDETFDYLDPSTTRAVGWLHEHGHADKTDLVTALIQQHHKVTAAGAARDAVEIFRRADWIDVSLGLRNFGLPRGHYRELLRELPDAGFHRRLLELGGRRALTRPWSPLPMFRW</sequence>
<reference evidence="1 2" key="1">
    <citation type="submission" date="2019-04" db="EMBL/GenBank/DDBJ databases">
        <title>Rhodococcus oryzae sp. nov., a novel actinomycete isolated from rhizosphere soil of rice (Oryza sativa L.).</title>
        <authorList>
            <person name="Li C."/>
        </authorList>
    </citation>
    <scope>NUCLEOTIDE SEQUENCE [LARGE SCALE GENOMIC DNA]</scope>
    <source>
        <strain evidence="1 2">NEAU-CX67</strain>
    </source>
</reference>
<dbReference type="SUPFAM" id="SSF109604">
    <property type="entry name" value="HD-domain/PDEase-like"/>
    <property type="match status" value="1"/>
</dbReference>